<keyword evidence="1" id="KW-0472">Membrane</keyword>
<name>A0A1H9ZXC3_9EURY</name>
<organism evidence="2 3">
    <name type="scientific">Methanococcoides vulcani</name>
    <dbReference type="NCBI Taxonomy" id="1353158"/>
    <lineage>
        <taxon>Archaea</taxon>
        <taxon>Methanobacteriati</taxon>
        <taxon>Methanobacteriota</taxon>
        <taxon>Stenosarchaea group</taxon>
        <taxon>Methanomicrobia</taxon>
        <taxon>Methanosarcinales</taxon>
        <taxon>Methanosarcinaceae</taxon>
        <taxon>Methanococcoides</taxon>
    </lineage>
</organism>
<keyword evidence="1" id="KW-0812">Transmembrane</keyword>
<dbReference type="PANTHER" id="PTHR31272">
    <property type="entry name" value="CYTOCHROME C-TYPE BIOGENESIS PROTEIN HI_1454-RELATED"/>
    <property type="match status" value="1"/>
</dbReference>
<feature type="transmembrane region" description="Helical" evidence="1">
    <location>
        <begin position="207"/>
        <end position="228"/>
    </location>
</feature>
<protein>
    <submittedName>
        <fullName evidence="2">Cytochrome c-type biogenesis protein</fullName>
    </submittedName>
</protein>
<feature type="transmembrane region" description="Helical" evidence="1">
    <location>
        <begin position="166"/>
        <end position="186"/>
    </location>
</feature>
<sequence length="232" mass="25444">MALVPAFLADLFLSFTLGLLTPLTAVCVLPLYPAFLAYLSNQLSGEEKNQRLPLIFGLIISAGVILFMSLLGFIFTTLLQVSLTKVVGIISPIAFGILFIISLLLIIDYDIGKFLPRTNIGGDRNPLITAFLYGFFFGAIVVPCNPAFIAALFAKSLTSMGFVGNFLNFVAFGIGISFPLLVFSAISTAKSKSIIRFLIKYKRKINLSAGIIMLVISLYYLIFVFRVVERLM</sequence>
<dbReference type="OrthoDB" id="342589at2157"/>
<dbReference type="PANTHER" id="PTHR31272:SF9">
    <property type="entry name" value="BLL1027 PROTEIN"/>
    <property type="match status" value="1"/>
</dbReference>
<feature type="transmembrane region" description="Helical" evidence="1">
    <location>
        <begin position="12"/>
        <end position="40"/>
    </location>
</feature>
<dbReference type="Proteomes" id="UP000243338">
    <property type="component" value="Unassembled WGS sequence"/>
</dbReference>
<proteinExistence type="predicted"/>
<keyword evidence="1" id="KW-1133">Transmembrane helix</keyword>
<evidence type="ECO:0000256" key="1">
    <source>
        <dbReference type="SAM" id="Phobius"/>
    </source>
</evidence>
<accession>A0A1H9ZXC3</accession>
<feature type="transmembrane region" description="Helical" evidence="1">
    <location>
        <begin position="87"/>
        <end position="109"/>
    </location>
</feature>
<gene>
    <name evidence="2" type="ORF">SAMN04488587_1341</name>
</gene>
<reference evidence="3" key="1">
    <citation type="submission" date="2016-10" db="EMBL/GenBank/DDBJ databases">
        <authorList>
            <person name="Varghese N."/>
            <person name="Submissions S."/>
        </authorList>
    </citation>
    <scope>NUCLEOTIDE SEQUENCE [LARGE SCALE GENOMIC DNA]</scope>
    <source>
        <strain evidence="3">SLH 33</strain>
    </source>
</reference>
<dbReference type="InterPro" id="IPR051790">
    <property type="entry name" value="Cytochrome_c-biogenesis_DsbD"/>
</dbReference>
<keyword evidence="3" id="KW-1185">Reference proteome</keyword>
<evidence type="ECO:0000313" key="3">
    <source>
        <dbReference type="Proteomes" id="UP000243338"/>
    </source>
</evidence>
<feature type="transmembrane region" description="Helical" evidence="1">
    <location>
        <begin position="130"/>
        <end position="154"/>
    </location>
</feature>
<dbReference type="AlphaFoldDB" id="A0A1H9ZXC3"/>
<dbReference type="STRING" id="1353158.SAMN04488587_1341"/>
<dbReference type="RefSeq" id="WP_091689837.1">
    <property type="nucleotide sequence ID" value="NZ_CAAGSJ010000005.1"/>
</dbReference>
<dbReference type="EMBL" id="FOHQ01000003">
    <property type="protein sequence ID" value="SES86378.1"/>
    <property type="molecule type" value="Genomic_DNA"/>
</dbReference>
<evidence type="ECO:0000313" key="2">
    <source>
        <dbReference type="EMBL" id="SES86378.1"/>
    </source>
</evidence>
<feature type="transmembrane region" description="Helical" evidence="1">
    <location>
        <begin position="52"/>
        <end position="75"/>
    </location>
</feature>